<feature type="binding site" evidence="13">
    <location>
        <position position="544"/>
    </location>
    <ligand>
        <name>substrate</name>
    </ligand>
</feature>
<proteinExistence type="inferred from homology"/>
<feature type="binding site" evidence="13">
    <location>
        <position position="366"/>
    </location>
    <ligand>
        <name>substrate</name>
    </ligand>
</feature>
<dbReference type="OrthoDB" id="8732661at2"/>
<keyword evidence="7 15" id="KW-0479">Metal-binding</keyword>
<evidence type="ECO:0000256" key="13">
    <source>
        <dbReference type="PIRSR" id="PIRSR605478-2"/>
    </source>
</evidence>
<dbReference type="InterPro" id="IPR005475">
    <property type="entry name" value="Transketolase-like_Pyr-bd"/>
</dbReference>
<dbReference type="InterPro" id="IPR005478">
    <property type="entry name" value="Transketolase_bac-like"/>
</dbReference>
<dbReference type="SUPFAM" id="SSF52922">
    <property type="entry name" value="TK C-terminal domain-like"/>
    <property type="match status" value="1"/>
</dbReference>
<dbReference type="FunFam" id="3.40.50.970:FF:000004">
    <property type="entry name" value="Transketolase"/>
    <property type="match status" value="1"/>
</dbReference>
<dbReference type="InterPro" id="IPR029061">
    <property type="entry name" value="THDP-binding"/>
</dbReference>
<dbReference type="Pfam" id="PF00456">
    <property type="entry name" value="Transketolase_N"/>
    <property type="match status" value="1"/>
</dbReference>
<dbReference type="NCBIfam" id="TIGR00232">
    <property type="entry name" value="tktlase_bact"/>
    <property type="match status" value="1"/>
</dbReference>
<dbReference type="AlphaFoldDB" id="C6E250"/>
<feature type="binding site" evidence="13">
    <location>
        <position position="36"/>
    </location>
    <ligand>
        <name>substrate</name>
    </ligand>
</feature>
<feature type="active site" description="Proton donor" evidence="12">
    <location>
        <position position="435"/>
    </location>
</feature>
<dbReference type="InterPro" id="IPR009014">
    <property type="entry name" value="Transketo_C/PFOR_II"/>
</dbReference>
<feature type="binding site" evidence="13">
    <location>
        <position position="485"/>
    </location>
    <ligand>
        <name>substrate</name>
    </ligand>
</feature>
<dbReference type="Pfam" id="PF02779">
    <property type="entry name" value="Transket_pyr"/>
    <property type="match status" value="1"/>
</dbReference>
<reference evidence="19" key="1">
    <citation type="submission" date="2009-07" db="EMBL/GenBank/DDBJ databases">
        <title>Complete sequence of Geobacter sp. M21.</title>
        <authorList>
            <consortium name="US DOE Joint Genome Institute"/>
            <person name="Lucas S."/>
            <person name="Copeland A."/>
            <person name="Lapidus A."/>
            <person name="Glavina del Rio T."/>
            <person name="Dalin E."/>
            <person name="Tice H."/>
            <person name="Bruce D."/>
            <person name="Goodwin L."/>
            <person name="Pitluck S."/>
            <person name="Saunders E."/>
            <person name="Brettin T."/>
            <person name="Detter J.C."/>
            <person name="Han C."/>
            <person name="Larimer F."/>
            <person name="Land M."/>
            <person name="Hauser L."/>
            <person name="Kyrpides N."/>
            <person name="Ovchinnikova G."/>
            <person name="Lovley D."/>
        </authorList>
    </citation>
    <scope>NUCLEOTIDE SEQUENCE [LARGE SCALE GENOMIC DNA]</scope>
    <source>
        <strain evidence="19">M21</strain>
    </source>
</reference>
<dbReference type="EMBL" id="CP001661">
    <property type="protein sequence ID" value="ACT18934.1"/>
    <property type="molecule type" value="Genomic_DNA"/>
</dbReference>
<evidence type="ECO:0000256" key="16">
    <source>
        <dbReference type="PIRSR" id="PIRSR605478-5"/>
    </source>
</evidence>
<dbReference type="CDD" id="cd07033">
    <property type="entry name" value="TPP_PYR_DXS_TK_like"/>
    <property type="match status" value="1"/>
</dbReference>
<evidence type="ECO:0000256" key="5">
    <source>
        <dbReference type="ARBA" id="ARBA00013152"/>
    </source>
</evidence>
<feature type="binding site" evidence="13">
    <location>
        <position position="493"/>
    </location>
    <ligand>
        <name>substrate</name>
    </ligand>
</feature>
<feature type="region of interest" description="Disordered" evidence="17">
    <location>
        <begin position="692"/>
        <end position="711"/>
    </location>
</feature>
<feature type="binding site" evidence="13">
    <location>
        <position position="271"/>
    </location>
    <ligand>
        <name>substrate</name>
    </ligand>
</feature>
<gene>
    <name evidence="19" type="ordered locus">GM21_2903</name>
</gene>
<feature type="binding site" evidence="15">
    <location>
        <position position="165"/>
    </location>
    <ligand>
        <name>Mg(2+)</name>
        <dbReference type="ChEBI" id="CHEBI:18420"/>
    </ligand>
</feature>
<dbReference type="PANTHER" id="PTHR43522">
    <property type="entry name" value="TRANSKETOLASE"/>
    <property type="match status" value="1"/>
</dbReference>
<dbReference type="STRING" id="443144.GM21_2903"/>
<evidence type="ECO:0000256" key="17">
    <source>
        <dbReference type="SAM" id="MobiDB-lite"/>
    </source>
</evidence>
<dbReference type="CDD" id="cd02012">
    <property type="entry name" value="TPP_TK"/>
    <property type="match status" value="1"/>
</dbReference>
<dbReference type="Gene3D" id="3.40.50.970">
    <property type="match status" value="2"/>
</dbReference>
<evidence type="ECO:0000256" key="3">
    <source>
        <dbReference type="ARBA" id="ARBA00007131"/>
    </source>
</evidence>
<sequence>MTTELDPASAGNLDQLCIDTLRFLAVDAIQQANSGHPGMPMGVAPMAYLLWTRFLRHNPASPDWFDRDRFVLSAGHGSMLLYSLLHLTGYDLPLSELKRFRQWGSRTPGHPERGLTPGVELTTGPLGQGFAGAVGMAVAESHLAARYNRPGFTLVDHFTYALVGDGDLMEGVAAEAASLAGHLRLAKLICLYDDNRITLAAATDLSFTEDRGARFRAYGWQVLEVADGNDLEAIGRALEEAREEKERPSLVMVRTRIGFGSPRKQDSFEAHGAPLGVEEVRRTKEALGWPQEPQFHIPPEALERFRGVLEKGAAEERAWESVLAGYARAYPAESAELKLVLAGELPEGWQEALPEFPADAKGMATRVASAKVLNVLAQRVPQLFGGSADLNPSTLTVLSGKGDFQPEGLEPRDRQGAVGGPWGRAGANLHFGVREHAMGGILNGMAAHGGTLPYGATFLTFSDYLRPVLRLAALSRLKVIHIFTHDSIALGEDGPTHQPVEQLASLRAIPRLVVLRPGDANECAAAWRAALQVEGRPVALVLSRQAMPTWNREELGEATGVLRGGYVLAEAQQGAPRLILIATGSELSLALAARDSLKERGISVRVVSLPSWELFDEQPQEYRDSVLPPAVTARLAIEAGASQGWHRYLGSGGMVLGIDDFGASAPGDVVMREYGFTVDHVCGMALQMLQDAGPGVDAAPEEPPEAPSPKP</sequence>
<keyword evidence="9 14" id="KW-0786">Thiamine pyrophosphate</keyword>
<dbReference type="SMART" id="SM00861">
    <property type="entry name" value="Transket_pyr"/>
    <property type="match status" value="1"/>
</dbReference>
<evidence type="ECO:0000256" key="8">
    <source>
        <dbReference type="ARBA" id="ARBA00022842"/>
    </source>
</evidence>
<dbReference type="eggNOG" id="COG0021">
    <property type="taxonomic scope" value="Bacteria"/>
</dbReference>
<feature type="binding site" evidence="15">
    <location>
        <position position="195"/>
    </location>
    <ligand>
        <name>Mg(2+)</name>
        <dbReference type="ChEBI" id="CHEBI:18420"/>
    </ligand>
</feature>
<dbReference type="PROSITE" id="PS00802">
    <property type="entry name" value="TRANSKETOLASE_2"/>
    <property type="match status" value="1"/>
</dbReference>
<evidence type="ECO:0000256" key="7">
    <source>
        <dbReference type="ARBA" id="ARBA00022723"/>
    </source>
</evidence>
<feature type="binding site" evidence="13">
    <location>
        <position position="393"/>
    </location>
    <ligand>
        <name>substrate</name>
    </ligand>
</feature>
<comment type="cofactor">
    <cofactor evidence="1">
        <name>Ca(2+)</name>
        <dbReference type="ChEBI" id="CHEBI:29108"/>
    </cofactor>
</comment>
<evidence type="ECO:0000256" key="14">
    <source>
        <dbReference type="PIRSR" id="PIRSR605478-3"/>
    </source>
</evidence>
<feature type="binding site" evidence="14">
    <location>
        <position position="461"/>
    </location>
    <ligand>
        <name>thiamine diphosphate</name>
        <dbReference type="ChEBI" id="CHEBI:58937"/>
    </ligand>
</feature>
<dbReference type="Gene3D" id="3.40.50.920">
    <property type="match status" value="1"/>
</dbReference>
<comment type="similarity">
    <text evidence="3">Belongs to the transketolase family.</text>
</comment>
<comment type="catalytic activity">
    <reaction evidence="10">
        <text>D-sedoheptulose 7-phosphate + D-glyceraldehyde 3-phosphate = aldehydo-D-ribose 5-phosphate + D-xylulose 5-phosphate</text>
        <dbReference type="Rhea" id="RHEA:10508"/>
        <dbReference type="ChEBI" id="CHEBI:57483"/>
        <dbReference type="ChEBI" id="CHEBI:57737"/>
        <dbReference type="ChEBI" id="CHEBI:58273"/>
        <dbReference type="ChEBI" id="CHEBI:59776"/>
        <dbReference type="EC" id="2.2.1.1"/>
    </reaction>
</comment>
<accession>C6E250</accession>
<dbReference type="HOGENOM" id="CLU_009227_0_0_7"/>
<feature type="binding site" evidence="14">
    <location>
        <position position="166"/>
    </location>
    <ligand>
        <name>thiamine diphosphate</name>
        <dbReference type="ChEBI" id="CHEBI:58937"/>
    </ligand>
</feature>
<dbReference type="Pfam" id="PF22613">
    <property type="entry name" value="Transketolase_C_1"/>
    <property type="match status" value="1"/>
</dbReference>
<dbReference type="FunFam" id="3.40.50.920:FF:000003">
    <property type="entry name" value="Transketolase"/>
    <property type="match status" value="1"/>
</dbReference>
<keyword evidence="8 15" id="KW-0460">Magnesium</keyword>
<evidence type="ECO:0000256" key="10">
    <source>
        <dbReference type="ARBA" id="ARBA00049473"/>
    </source>
</evidence>
<feature type="site" description="Important for catalytic activity" evidence="16">
    <location>
        <position position="271"/>
    </location>
</feature>
<evidence type="ECO:0000256" key="11">
    <source>
        <dbReference type="NCBIfam" id="TIGR00232"/>
    </source>
</evidence>
<evidence type="ECO:0000256" key="15">
    <source>
        <dbReference type="PIRSR" id="PIRSR605478-4"/>
    </source>
</evidence>
<feature type="binding site" evidence="14">
    <location>
        <position position="271"/>
    </location>
    <ligand>
        <name>thiamine diphosphate</name>
        <dbReference type="ChEBI" id="CHEBI:58937"/>
    </ligand>
</feature>
<dbReference type="InterPro" id="IPR033247">
    <property type="entry name" value="Transketolase_fam"/>
</dbReference>
<dbReference type="KEGG" id="gem:GM21_2903"/>
<name>C6E250_GEOSM</name>
<comment type="cofactor">
    <cofactor evidence="15">
        <name>Mg(2+)</name>
        <dbReference type="ChEBI" id="CHEBI:18420"/>
    </cofactor>
    <text evidence="15">Binds 1 Mg(2+) ion per subunit. Can also utilize other divalent metal cations, such as Ca(2+), Mn(2+) and Co(2+).</text>
</comment>
<dbReference type="InterPro" id="IPR020826">
    <property type="entry name" value="Transketolase_BS"/>
</dbReference>
<dbReference type="GO" id="GO:0009052">
    <property type="term" value="P:pentose-phosphate shunt, non-oxidative branch"/>
    <property type="evidence" value="ECO:0007669"/>
    <property type="project" value="UniProtKB-ARBA"/>
</dbReference>
<evidence type="ECO:0000256" key="9">
    <source>
        <dbReference type="ARBA" id="ARBA00023052"/>
    </source>
</evidence>
<feature type="site" description="Important for catalytic activity" evidence="16">
    <location>
        <position position="36"/>
    </location>
</feature>
<dbReference type="GO" id="GO:0046872">
    <property type="term" value="F:metal ion binding"/>
    <property type="evidence" value="ECO:0007669"/>
    <property type="project" value="UniProtKB-KW"/>
</dbReference>
<comment type="cofactor">
    <cofactor evidence="14">
        <name>thiamine diphosphate</name>
        <dbReference type="ChEBI" id="CHEBI:58937"/>
    </cofactor>
    <text evidence="14">Binds 1 thiamine pyrophosphate per subunit. During the reaction, the substrate forms a covalent intermediate with the cofactor.</text>
</comment>
<dbReference type="InterPro" id="IPR055152">
    <property type="entry name" value="Transketolase-like_C_2"/>
</dbReference>
<dbReference type="GO" id="GO:0004802">
    <property type="term" value="F:transketolase activity"/>
    <property type="evidence" value="ECO:0007669"/>
    <property type="project" value="UniProtKB-UniRule"/>
</dbReference>
<feature type="binding site" evidence="14">
    <location>
        <position position="195"/>
    </location>
    <ligand>
        <name>thiamine diphosphate</name>
        <dbReference type="ChEBI" id="CHEBI:58937"/>
    </ligand>
</feature>
<dbReference type="FunFam" id="3.40.50.970:FF:000003">
    <property type="entry name" value="Transketolase"/>
    <property type="match status" value="1"/>
</dbReference>
<evidence type="ECO:0000259" key="18">
    <source>
        <dbReference type="SMART" id="SM00861"/>
    </source>
</evidence>
<dbReference type="EC" id="2.2.1.1" evidence="5 11"/>
<feature type="binding site" evidence="14">
    <location>
        <position position="76"/>
    </location>
    <ligand>
        <name>thiamine diphosphate</name>
        <dbReference type="ChEBI" id="CHEBI:58937"/>
    </ligand>
</feature>
<evidence type="ECO:0000256" key="6">
    <source>
        <dbReference type="ARBA" id="ARBA00022679"/>
    </source>
</evidence>
<feature type="binding site" evidence="15">
    <location>
        <position position="197"/>
    </location>
    <ligand>
        <name>Mg(2+)</name>
        <dbReference type="ChEBI" id="CHEBI:18420"/>
    </ligand>
</feature>
<dbReference type="GO" id="GO:0005829">
    <property type="term" value="C:cytosol"/>
    <property type="evidence" value="ECO:0007669"/>
    <property type="project" value="TreeGrafter"/>
</dbReference>
<evidence type="ECO:0000313" key="19">
    <source>
        <dbReference type="EMBL" id="ACT18934.1"/>
    </source>
</evidence>
<comment type="cofactor">
    <cofactor evidence="2">
        <name>Co(2+)</name>
        <dbReference type="ChEBI" id="CHEBI:48828"/>
    </cofactor>
</comment>
<protein>
    <recommendedName>
        <fullName evidence="5 11">Transketolase</fullName>
        <ecNumber evidence="5 11">2.2.1.1</ecNumber>
    </recommendedName>
</protein>
<evidence type="ECO:0000256" key="2">
    <source>
        <dbReference type="ARBA" id="ARBA00001941"/>
    </source>
</evidence>
<organism evidence="19">
    <name type="scientific">Geobacter sp. (strain M21)</name>
    <dbReference type="NCBI Taxonomy" id="443144"/>
    <lineage>
        <taxon>Bacteria</taxon>
        <taxon>Pseudomonadati</taxon>
        <taxon>Thermodesulfobacteriota</taxon>
        <taxon>Desulfuromonadia</taxon>
        <taxon>Geobacterales</taxon>
        <taxon>Geobacteraceae</taxon>
        <taxon>Geobacter</taxon>
    </lineage>
</organism>
<dbReference type="InterPro" id="IPR005474">
    <property type="entry name" value="Transketolase_N"/>
</dbReference>
<feature type="binding site" evidence="14">
    <location>
        <begin position="124"/>
        <end position="126"/>
    </location>
    <ligand>
        <name>thiamine diphosphate</name>
        <dbReference type="ChEBI" id="CHEBI:58937"/>
    </ligand>
</feature>
<dbReference type="PANTHER" id="PTHR43522:SF2">
    <property type="entry name" value="TRANSKETOLASE 1-RELATED"/>
    <property type="match status" value="1"/>
</dbReference>
<feature type="domain" description="Transketolase-like pyrimidine-binding" evidence="18">
    <location>
        <begin position="363"/>
        <end position="549"/>
    </location>
</feature>
<dbReference type="PROSITE" id="PS00801">
    <property type="entry name" value="TRANSKETOLASE_1"/>
    <property type="match status" value="1"/>
</dbReference>
<evidence type="ECO:0000256" key="12">
    <source>
        <dbReference type="PIRSR" id="PIRSR605478-1"/>
    </source>
</evidence>
<dbReference type="InterPro" id="IPR049557">
    <property type="entry name" value="Transketolase_CS"/>
</dbReference>
<comment type="subunit">
    <text evidence="4">Homodimer.</text>
</comment>
<evidence type="ECO:0000256" key="1">
    <source>
        <dbReference type="ARBA" id="ARBA00001913"/>
    </source>
</evidence>
<feature type="binding site" evidence="13">
    <location>
        <position position="497"/>
    </location>
    <ligand>
        <name>substrate</name>
    </ligand>
</feature>
<dbReference type="SUPFAM" id="SSF52518">
    <property type="entry name" value="Thiamin diphosphate-binding fold (THDP-binding)"/>
    <property type="match status" value="2"/>
</dbReference>
<evidence type="ECO:0000256" key="4">
    <source>
        <dbReference type="ARBA" id="ARBA00011738"/>
    </source>
</evidence>
<keyword evidence="6" id="KW-0808">Transferase</keyword>